<dbReference type="InterPro" id="IPR018468">
    <property type="entry name" value="SFR1/Mei5"/>
</dbReference>
<dbReference type="GO" id="GO:0032798">
    <property type="term" value="C:Swi5-Sfr1 complex"/>
    <property type="evidence" value="ECO:0007669"/>
    <property type="project" value="InterPro"/>
</dbReference>
<evidence type="ECO:0000256" key="5">
    <source>
        <dbReference type="ARBA" id="ARBA00023015"/>
    </source>
</evidence>
<dbReference type="GO" id="GO:0003713">
    <property type="term" value="F:transcription coactivator activity"/>
    <property type="evidence" value="ECO:0007669"/>
    <property type="project" value="InterPro"/>
</dbReference>
<reference evidence="12" key="1">
    <citation type="submission" date="2022-01" db="EMBL/GenBank/DDBJ databases">
        <authorList>
            <person name="Braso-Vives M."/>
        </authorList>
    </citation>
    <scope>NUCLEOTIDE SEQUENCE</scope>
</reference>
<dbReference type="OrthoDB" id="10051617at2759"/>
<feature type="compositionally biased region" description="Polar residues" evidence="11">
    <location>
        <begin position="83"/>
        <end position="100"/>
    </location>
</feature>
<evidence type="ECO:0000256" key="10">
    <source>
        <dbReference type="ARBA" id="ARBA00033234"/>
    </source>
</evidence>
<accession>A0A8J9ZR62</accession>
<proteinExistence type="inferred from homology"/>
<evidence type="ECO:0000256" key="9">
    <source>
        <dbReference type="ARBA" id="ARBA00023242"/>
    </source>
</evidence>
<comment type="subcellular location">
    <subcellularLocation>
        <location evidence="1">Nucleus</location>
    </subcellularLocation>
</comment>
<evidence type="ECO:0000256" key="1">
    <source>
        <dbReference type="ARBA" id="ARBA00004123"/>
    </source>
</evidence>
<dbReference type="PANTHER" id="PTHR28643:SF1">
    <property type="entry name" value="SWI5-DEPENDENT RECOMBINATION DNA REPAIR PROTEIN 1 HOMOLOG"/>
    <property type="match status" value="1"/>
</dbReference>
<keyword evidence="8" id="KW-0234">DNA repair</keyword>
<dbReference type="Proteomes" id="UP000838412">
    <property type="component" value="Chromosome 3"/>
</dbReference>
<evidence type="ECO:0000256" key="2">
    <source>
        <dbReference type="ARBA" id="ARBA00008729"/>
    </source>
</evidence>
<keyword evidence="4" id="KW-0227">DNA damage</keyword>
<dbReference type="AlphaFoldDB" id="A0A8J9ZR62"/>
<evidence type="ECO:0000256" key="3">
    <source>
        <dbReference type="ARBA" id="ARBA00014688"/>
    </source>
</evidence>
<evidence type="ECO:0000256" key="6">
    <source>
        <dbReference type="ARBA" id="ARBA00023054"/>
    </source>
</evidence>
<keyword evidence="7" id="KW-0804">Transcription</keyword>
<dbReference type="EMBL" id="OV696688">
    <property type="protein sequence ID" value="CAH1259410.1"/>
    <property type="molecule type" value="Genomic_DNA"/>
</dbReference>
<dbReference type="PANTHER" id="PTHR28643">
    <property type="entry name" value="SWI5-DEPENDENT RECOMBINATION DNA REPAIR PROTEIN 1 HOMOLOG"/>
    <property type="match status" value="1"/>
</dbReference>
<sequence length="234" mass="26298">MTDNDSNRPPCATPTCYKGKEQMSSALRQRLKRSRRSFSSPCRSHTNQNNCGQSTEAQEQDVQKDDAKRLGLSAEYTDKESQAESSPSNNHAIDATTNCTTGTVGGYSIKNARATIDPSAHHRSVNKAVTPDTATCMEKQDIGDPLAEKQRLQDVIAKLDENLRRLNLVKSHKKDLSKLQQLTARWQQVSQQVLLQLQERAHADQRLTLGQLMDHMGIDENMLELDREQDCFNC</sequence>
<evidence type="ECO:0000256" key="4">
    <source>
        <dbReference type="ARBA" id="ARBA00022763"/>
    </source>
</evidence>
<organism evidence="12 13">
    <name type="scientific">Branchiostoma lanceolatum</name>
    <name type="common">Common lancelet</name>
    <name type="synonym">Amphioxus lanceolatum</name>
    <dbReference type="NCBI Taxonomy" id="7740"/>
    <lineage>
        <taxon>Eukaryota</taxon>
        <taxon>Metazoa</taxon>
        <taxon>Chordata</taxon>
        <taxon>Cephalochordata</taxon>
        <taxon>Leptocardii</taxon>
        <taxon>Amphioxiformes</taxon>
        <taxon>Branchiostomatidae</taxon>
        <taxon>Branchiostoma</taxon>
    </lineage>
</organism>
<protein>
    <recommendedName>
        <fullName evidence="3">Swi5-dependent recombination DNA repair protein 1 homolog</fullName>
    </recommendedName>
    <alternativeName>
        <fullName evidence="10">Meiosis protein 5 homolog</fullName>
    </alternativeName>
</protein>
<keyword evidence="9" id="KW-0539">Nucleus</keyword>
<feature type="region of interest" description="Disordered" evidence="11">
    <location>
        <begin position="1"/>
        <end position="100"/>
    </location>
</feature>
<feature type="compositionally biased region" description="Polar residues" evidence="11">
    <location>
        <begin position="45"/>
        <end position="57"/>
    </location>
</feature>
<comment type="similarity">
    <text evidence="2">Belongs to the SFR1/MEI5 family.</text>
</comment>
<dbReference type="InterPro" id="IPR042429">
    <property type="entry name" value="SFR1"/>
</dbReference>
<evidence type="ECO:0000313" key="12">
    <source>
        <dbReference type="EMBL" id="CAH1259410.1"/>
    </source>
</evidence>
<dbReference type="GO" id="GO:0000724">
    <property type="term" value="P:double-strand break repair via homologous recombination"/>
    <property type="evidence" value="ECO:0007669"/>
    <property type="project" value="InterPro"/>
</dbReference>
<evidence type="ECO:0000313" key="13">
    <source>
        <dbReference type="Proteomes" id="UP000838412"/>
    </source>
</evidence>
<keyword evidence="5" id="KW-0805">Transcription regulation</keyword>
<name>A0A8J9ZR62_BRALA</name>
<keyword evidence="6" id="KW-0175">Coiled coil</keyword>
<evidence type="ECO:0000256" key="11">
    <source>
        <dbReference type="SAM" id="MobiDB-lite"/>
    </source>
</evidence>
<evidence type="ECO:0000256" key="8">
    <source>
        <dbReference type="ARBA" id="ARBA00023204"/>
    </source>
</evidence>
<gene>
    <name evidence="12" type="primary">SFR1</name>
    <name evidence="12" type="ORF">BLAG_LOCUS16727</name>
</gene>
<keyword evidence="13" id="KW-1185">Reference proteome</keyword>
<dbReference type="Pfam" id="PF10376">
    <property type="entry name" value="Mei5"/>
    <property type="match status" value="1"/>
</dbReference>
<evidence type="ECO:0000256" key="7">
    <source>
        <dbReference type="ARBA" id="ARBA00023163"/>
    </source>
</evidence>